<dbReference type="PROSITE" id="PS51175">
    <property type="entry name" value="CBM6"/>
    <property type="match status" value="2"/>
</dbReference>
<evidence type="ECO:0000313" key="4">
    <source>
        <dbReference type="EMBL" id="PNU01612.1"/>
    </source>
</evidence>
<evidence type="ECO:0000313" key="5">
    <source>
        <dbReference type="Proteomes" id="UP000236151"/>
    </source>
</evidence>
<dbReference type="CDD" id="cd04083">
    <property type="entry name" value="CBM35_Lmo2446-like"/>
    <property type="match status" value="2"/>
</dbReference>
<dbReference type="InterPro" id="IPR005084">
    <property type="entry name" value="CBM6"/>
</dbReference>
<evidence type="ECO:0000256" key="2">
    <source>
        <dbReference type="ARBA" id="ARBA00022729"/>
    </source>
</evidence>
<dbReference type="SUPFAM" id="SSF51445">
    <property type="entry name" value="(Trans)glycosidases"/>
    <property type="match status" value="1"/>
</dbReference>
<dbReference type="KEGG" id="cthd:CDO33_16960"/>
<feature type="domain" description="CBM6" evidence="3">
    <location>
        <begin position="745"/>
        <end position="869"/>
    </location>
</feature>
<dbReference type="Pfam" id="PF13199">
    <property type="entry name" value="Glyco_hydro_66"/>
    <property type="match status" value="1"/>
</dbReference>
<accession>A0A2K2FNC4</accession>
<evidence type="ECO:0000259" key="3">
    <source>
        <dbReference type="PROSITE" id="PS51175"/>
    </source>
</evidence>
<dbReference type="SUPFAM" id="SSF49785">
    <property type="entry name" value="Galactose-binding domain-like"/>
    <property type="match status" value="2"/>
</dbReference>
<dbReference type="InterPro" id="IPR008979">
    <property type="entry name" value="Galactose-bd-like_sf"/>
</dbReference>
<dbReference type="OrthoDB" id="9778932at2"/>
<comment type="similarity">
    <text evidence="1">Belongs to the glycosyl hydrolase 66 family.</text>
</comment>
<dbReference type="Gene3D" id="2.60.40.10">
    <property type="entry name" value="Immunoglobulins"/>
    <property type="match status" value="1"/>
</dbReference>
<dbReference type="InterPro" id="IPR017853">
    <property type="entry name" value="GH"/>
</dbReference>
<dbReference type="PANTHER" id="PTHR43863">
    <property type="entry name" value="HYDROLASE, PUTATIVE (AFU_ORTHOLOGUE AFUA_1G03140)-RELATED"/>
    <property type="match status" value="1"/>
</dbReference>
<keyword evidence="5" id="KW-1185">Reference proteome</keyword>
<dbReference type="GO" id="GO:0030246">
    <property type="term" value="F:carbohydrate binding"/>
    <property type="evidence" value="ECO:0007669"/>
    <property type="project" value="InterPro"/>
</dbReference>
<comment type="caution">
    <text evidence="4">The sequence shown here is derived from an EMBL/GenBank/DDBJ whole genome shotgun (WGS) entry which is preliminary data.</text>
</comment>
<organism evidence="4 5">
    <name type="scientific">Clostridium thermosuccinogenes</name>
    <dbReference type="NCBI Taxonomy" id="84032"/>
    <lineage>
        <taxon>Bacteria</taxon>
        <taxon>Bacillati</taxon>
        <taxon>Bacillota</taxon>
        <taxon>Clostridia</taxon>
        <taxon>Eubacteriales</taxon>
        <taxon>Clostridiaceae</taxon>
        <taxon>Clostridium</taxon>
    </lineage>
</organism>
<dbReference type="Proteomes" id="UP000236151">
    <property type="component" value="Unassembled WGS sequence"/>
</dbReference>
<dbReference type="InterPro" id="IPR025092">
    <property type="entry name" value="Glyco_hydro_66"/>
</dbReference>
<dbReference type="EMBL" id="NIOJ01000001">
    <property type="protein sequence ID" value="PNU01612.1"/>
    <property type="molecule type" value="Genomic_DNA"/>
</dbReference>
<dbReference type="InterPro" id="IPR013780">
    <property type="entry name" value="Glyco_hydro_b"/>
</dbReference>
<dbReference type="CDD" id="cd14745">
    <property type="entry name" value="GH66"/>
    <property type="match status" value="1"/>
</dbReference>
<gene>
    <name evidence="4" type="ORF">CDQ84_00975</name>
</gene>
<dbReference type="RefSeq" id="WP_103079841.1">
    <property type="nucleotide sequence ID" value="NZ_CP021850.1"/>
</dbReference>
<dbReference type="AlphaFoldDB" id="A0A2K2FNC4"/>
<proteinExistence type="inferred from homology"/>
<reference evidence="4 5" key="1">
    <citation type="submission" date="2017-06" db="EMBL/GenBank/DDBJ databases">
        <title>Investigating the central metabolism of Clostridium thermosuccinogenes.</title>
        <authorList>
            <person name="Koendjbiharie J.G."/>
            <person name="van Kranenburg R."/>
        </authorList>
    </citation>
    <scope>NUCLEOTIDE SEQUENCE [LARGE SCALE GENOMIC DNA]</scope>
    <source>
        <strain evidence="4 5">DSM 5806</strain>
    </source>
</reference>
<keyword evidence="2" id="KW-0732">Signal</keyword>
<dbReference type="Gene3D" id="3.20.20.80">
    <property type="entry name" value="Glycosidases"/>
    <property type="match status" value="1"/>
</dbReference>
<feature type="domain" description="CBM6" evidence="3">
    <location>
        <begin position="415"/>
        <end position="539"/>
    </location>
</feature>
<protein>
    <recommendedName>
        <fullName evidence="3">CBM6 domain-containing protein</fullName>
    </recommendedName>
</protein>
<dbReference type="Gene3D" id="2.60.40.1180">
    <property type="entry name" value="Golgi alpha-mannosidase II"/>
    <property type="match status" value="1"/>
</dbReference>
<dbReference type="Pfam" id="PF03422">
    <property type="entry name" value="CBM_6"/>
    <property type="match status" value="1"/>
</dbReference>
<dbReference type="InterPro" id="IPR051816">
    <property type="entry name" value="Glycosyl_Hydrolase_31"/>
</dbReference>
<dbReference type="Pfam" id="PF16990">
    <property type="entry name" value="CBM_35"/>
    <property type="match status" value="1"/>
</dbReference>
<evidence type="ECO:0000256" key="1">
    <source>
        <dbReference type="ARBA" id="ARBA00010837"/>
    </source>
</evidence>
<dbReference type="PANTHER" id="PTHR43863:SF2">
    <property type="entry name" value="MALTASE-GLUCOAMYLASE"/>
    <property type="match status" value="1"/>
</dbReference>
<dbReference type="Gene3D" id="2.60.120.260">
    <property type="entry name" value="Galactose-binding domain-like"/>
    <property type="match status" value="2"/>
</dbReference>
<sequence length="869" mass="97796">MFMVMKIHEHGKIAIAILAIILLANCINCYASYASDIHVNRVYTDKARYNPGDTVTISVDLSNTGIGDWSGTLNLLITHLETVVYSSSKTVSINSGQDITTTFSWVTPIIDHQGYLIKVYTNAGDYQTGAVDVSSDWTKYPRYGYIQDFGDITQNTIDTQINTLTQDFYINSFQFYDWMWRHEVPISRSDGINIDASWEDLFGRRIVWNTVQSYISAIHSKNAKAMAYMMSYAAREGYDNYGVSPTWGVFWDTNHASQLNVDFGNGKYLWLFAPTNANWQNYIGNAYVECINAGGFDGIQMDQMGQRDNVYDYFGNRYDLQNSFSSLINAIKTRLVNNNPSRSYVDFNIVDGAVNGWAVNDVSSNANTDFNYSEIWWKANNYNDIRNYIEQVRSKSGKKALVLAAYMNYNENTGDRYEAENAVYYGVDVESNHPGYSGTGFLQNFAHEGDYVQFDINVSESRYYALVFQYGNRSDHATRSIYVDGSKIGVVGFHPQGTWDAFVHDAYINVFLTAGNHTIRVAYDRGDTGAINLDCMTLGEFNEASVRLANAAFAASGATHIELGAGLDDVTMLPHEYYPNTSKVMSESLKTSMKEHYKFITAYENLLFDSNINYSDQGNQYISIANQPISGDGSPGTIWHITRMTVDYDILHLINLKSENDARWRNWTNTPVKQSNLAVKYYMSPEADVTGVYVASPDLDHGITHALNYTTGTDSVGFYVSFTVPSLEYWDMIYIKRTIPVPKDNRYEAEDAIKTNVSTNNNHAGYTGSGFVDGFAEQGDEVTFQVNISTAGNHTLTFRYANDTGYTSTRQIYVDGVHVGTLYMPDLANWDTWSTASVNTYLTPGIHTVCIYYDNTCAHAINLDNLTVY</sequence>
<dbReference type="InterPro" id="IPR013783">
    <property type="entry name" value="Ig-like_fold"/>
</dbReference>
<name>A0A2K2FNC4_9CLOT</name>